<dbReference type="InterPro" id="IPR001647">
    <property type="entry name" value="HTH_TetR"/>
</dbReference>
<name>A0ABW6CW01_9CAUL</name>
<dbReference type="EMBL" id="JAOTJD010000062">
    <property type="protein sequence ID" value="MFD3266493.1"/>
    <property type="molecule type" value="Genomic_DNA"/>
</dbReference>
<dbReference type="Pfam" id="PF17920">
    <property type="entry name" value="TetR_C_16"/>
    <property type="match status" value="1"/>
</dbReference>
<evidence type="ECO:0000259" key="3">
    <source>
        <dbReference type="PROSITE" id="PS50977"/>
    </source>
</evidence>
<protein>
    <submittedName>
        <fullName evidence="4">TetR family transcriptional regulator</fullName>
    </submittedName>
</protein>
<organism evidence="4 5">
    <name type="scientific">Phenylobacterium ferrooxidans</name>
    <dbReference type="NCBI Taxonomy" id="2982689"/>
    <lineage>
        <taxon>Bacteria</taxon>
        <taxon>Pseudomonadati</taxon>
        <taxon>Pseudomonadota</taxon>
        <taxon>Alphaproteobacteria</taxon>
        <taxon>Caulobacterales</taxon>
        <taxon>Caulobacteraceae</taxon>
        <taxon>Phenylobacterium</taxon>
    </lineage>
</organism>
<evidence type="ECO:0000313" key="5">
    <source>
        <dbReference type="Proteomes" id="UP001598130"/>
    </source>
</evidence>
<dbReference type="Proteomes" id="UP001598130">
    <property type="component" value="Unassembled WGS sequence"/>
</dbReference>
<sequence length="201" mass="21853">MNDTVALVDLPAGSRKRDAEATRAAILEAAKTQFALQGYDCTVLRDIAREAGVDVALVKRYFGGKEALFLEALNASFGTDDVRGWDRATFAHEVAAVLAGSPHIDEARTHRFQFLLRAATSPTTAPLLNMLVQDRLLGPIREWLGGTGAGARARILAATYVGFLVERLIRDAPLLGREREEYLTRVTAIFAALITEGDEPS</sequence>
<comment type="caution">
    <text evidence="4">The sequence shown here is derived from an EMBL/GenBank/DDBJ whole genome shotgun (WGS) entry which is preliminary data.</text>
</comment>
<dbReference type="PROSITE" id="PS50977">
    <property type="entry name" value="HTH_TETR_2"/>
    <property type="match status" value="1"/>
</dbReference>
<dbReference type="InterPro" id="IPR050109">
    <property type="entry name" value="HTH-type_TetR-like_transc_reg"/>
</dbReference>
<proteinExistence type="predicted"/>
<dbReference type="SUPFAM" id="SSF46689">
    <property type="entry name" value="Homeodomain-like"/>
    <property type="match status" value="1"/>
</dbReference>
<evidence type="ECO:0000313" key="4">
    <source>
        <dbReference type="EMBL" id="MFD3266493.1"/>
    </source>
</evidence>
<dbReference type="PANTHER" id="PTHR30055">
    <property type="entry name" value="HTH-TYPE TRANSCRIPTIONAL REGULATOR RUTR"/>
    <property type="match status" value="1"/>
</dbReference>
<dbReference type="InterPro" id="IPR009057">
    <property type="entry name" value="Homeodomain-like_sf"/>
</dbReference>
<dbReference type="InterPro" id="IPR036271">
    <property type="entry name" value="Tet_transcr_reg_TetR-rel_C_sf"/>
</dbReference>
<dbReference type="SUPFAM" id="SSF48498">
    <property type="entry name" value="Tetracyclin repressor-like, C-terminal domain"/>
    <property type="match status" value="1"/>
</dbReference>
<feature type="DNA-binding region" description="H-T-H motif" evidence="2">
    <location>
        <begin position="43"/>
        <end position="62"/>
    </location>
</feature>
<dbReference type="PANTHER" id="PTHR30055:SF235">
    <property type="entry name" value="TRANSCRIPTIONAL REGULATORY PROTEIN"/>
    <property type="match status" value="1"/>
</dbReference>
<feature type="domain" description="HTH tetR-type" evidence="3">
    <location>
        <begin position="20"/>
        <end position="80"/>
    </location>
</feature>
<evidence type="ECO:0000256" key="2">
    <source>
        <dbReference type="PROSITE-ProRule" id="PRU00335"/>
    </source>
</evidence>
<dbReference type="Gene3D" id="1.10.357.10">
    <property type="entry name" value="Tetracycline Repressor, domain 2"/>
    <property type="match status" value="1"/>
</dbReference>
<dbReference type="InterPro" id="IPR041678">
    <property type="entry name" value="TetR_C_16"/>
</dbReference>
<gene>
    <name evidence="4" type="ORF">OCL97_21330</name>
</gene>
<reference evidence="4 5" key="1">
    <citation type="submission" date="2022-09" db="EMBL/GenBank/DDBJ databases">
        <title>New species of Phenylobacterium.</title>
        <authorList>
            <person name="Mieszkin S."/>
        </authorList>
    </citation>
    <scope>NUCLEOTIDE SEQUENCE [LARGE SCALE GENOMIC DNA]</scope>
    <source>
        <strain evidence="4 5">HK31-G</strain>
    </source>
</reference>
<evidence type="ECO:0000256" key="1">
    <source>
        <dbReference type="ARBA" id="ARBA00023125"/>
    </source>
</evidence>
<keyword evidence="5" id="KW-1185">Reference proteome</keyword>
<dbReference type="PRINTS" id="PR00455">
    <property type="entry name" value="HTHTETR"/>
</dbReference>
<dbReference type="RefSeq" id="WP_377371739.1">
    <property type="nucleotide sequence ID" value="NZ_JAOTJD010000062.1"/>
</dbReference>
<dbReference type="Pfam" id="PF00440">
    <property type="entry name" value="TetR_N"/>
    <property type="match status" value="1"/>
</dbReference>
<keyword evidence="1 2" id="KW-0238">DNA-binding</keyword>
<accession>A0ABW6CW01</accession>